<comment type="caution">
    <text evidence="1">The sequence shown here is derived from an EMBL/GenBank/DDBJ whole genome shotgun (WGS) entry which is preliminary data.</text>
</comment>
<dbReference type="EMBL" id="CAJNNW010031865">
    <property type="protein sequence ID" value="CAE8709652.1"/>
    <property type="molecule type" value="Genomic_DNA"/>
</dbReference>
<reference evidence="1" key="1">
    <citation type="submission" date="2021-02" db="EMBL/GenBank/DDBJ databases">
        <authorList>
            <person name="Dougan E. K."/>
            <person name="Rhodes N."/>
            <person name="Thang M."/>
            <person name="Chan C."/>
        </authorList>
    </citation>
    <scope>NUCLEOTIDE SEQUENCE</scope>
</reference>
<organism evidence="1 3">
    <name type="scientific">Polarella glacialis</name>
    <name type="common">Dinoflagellate</name>
    <dbReference type="NCBI Taxonomy" id="89957"/>
    <lineage>
        <taxon>Eukaryota</taxon>
        <taxon>Sar</taxon>
        <taxon>Alveolata</taxon>
        <taxon>Dinophyceae</taxon>
        <taxon>Suessiales</taxon>
        <taxon>Suessiaceae</taxon>
        <taxon>Polarella</taxon>
    </lineage>
</organism>
<name>A0A813JAV2_POLGL</name>
<evidence type="ECO:0000313" key="2">
    <source>
        <dbReference type="EMBL" id="CAE8709652.1"/>
    </source>
</evidence>
<protein>
    <submittedName>
        <fullName evidence="1">Uncharacterized protein</fullName>
    </submittedName>
</protein>
<dbReference type="EMBL" id="CAJNNW010024966">
    <property type="protein sequence ID" value="CAE8675005.1"/>
    <property type="molecule type" value="Genomic_DNA"/>
</dbReference>
<sequence length="141" mass="15416">MTKFQALRSDGHSEDRLAELLGLNEASDLGDLARPHAEIVKDVAEQLHCRTNCASWMQPLWFPVRRMRGSKLTFRLCCSAARGGSTTLGEYCWDISDFSPIAGTVDVGILRNVGLGSDIVLQLKLDMTFLSSGMAGNIISI</sequence>
<accession>A0A813JAV2</accession>
<evidence type="ECO:0000313" key="3">
    <source>
        <dbReference type="Proteomes" id="UP000626109"/>
    </source>
</evidence>
<dbReference type="AlphaFoldDB" id="A0A813JAV2"/>
<proteinExistence type="predicted"/>
<evidence type="ECO:0000313" key="1">
    <source>
        <dbReference type="EMBL" id="CAE8675005.1"/>
    </source>
</evidence>
<dbReference type="Proteomes" id="UP000626109">
    <property type="component" value="Unassembled WGS sequence"/>
</dbReference>
<gene>
    <name evidence="1" type="ORF">PGLA2088_LOCUS19222</name>
    <name evidence="2" type="ORF">PGLA2088_LOCUS35567</name>
</gene>